<sequence length="222" mass="23674">MLDTAFPRIQGDVGNPSTWPFAVRYAVVEGATPQAIVRDDPEPFVQAFVDAGHRLVDGGCTGIATTCGFLALIRPRLAQALRVPVAASALEQAAQVQAALPPGQRVGILTISAASLTRAHLDRAGVPRDSVIVGVEDSSFARTILDNRASLDVASARADLVAAARRVTAQVPEIGALLLECTNMVPYAPDIQRATGRPVYSIYTYLRWFHEALAPTQFDALD</sequence>
<evidence type="ECO:0000313" key="2">
    <source>
        <dbReference type="Proteomes" id="UP000309550"/>
    </source>
</evidence>
<comment type="caution">
    <text evidence="1">The sequence shown here is derived from an EMBL/GenBank/DDBJ whole genome shotgun (WGS) entry which is preliminary data.</text>
</comment>
<protein>
    <submittedName>
        <fullName evidence="1">Aspartate/glutamate racemase family protein</fullName>
    </submittedName>
</protein>
<dbReference type="NCBIfam" id="NF005679">
    <property type="entry name" value="PRK07475.1"/>
    <property type="match status" value="1"/>
</dbReference>
<organism evidence="1 2">
    <name type="scientific">Sulfitobacter sabulilitoris</name>
    <dbReference type="NCBI Taxonomy" id="2562655"/>
    <lineage>
        <taxon>Bacteria</taxon>
        <taxon>Pseudomonadati</taxon>
        <taxon>Pseudomonadota</taxon>
        <taxon>Alphaproteobacteria</taxon>
        <taxon>Rhodobacterales</taxon>
        <taxon>Roseobacteraceae</taxon>
        <taxon>Sulfitobacter</taxon>
    </lineage>
</organism>
<dbReference type="Proteomes" id="UP000309550">
    <property type="component" value="Unassembled WGS sequence"/>
</dbReference>
<accession>A0A5S3PG45</accession>
<name>A0A5S3PG45_9RHOB</name>
<gene>
    <name evidence="1" type="ORF">FDT80_10790</name>
</gene>
<reference evidence="1 2" key="1">
    <citation type="submission" date="2019-05" db="EMBL/GenBank/DDBJ databases">
        <title>Sulfitobacter sabulilitoris sp. nov., isolated from a marine sand.</title>
        <authorList>
            <person name="Yoon J.-H."/>
        </authorList>
    </citation>
    <scope>NUCLEOTIDE SEQUENCE [LARGE SCALE GENOMIC DNA]</scope>
    <source>
        <strain evidence="1 2">HSMS-29</strain>
    </source>
</reference>
<dbReference type="RefSeq" id="WP_138662583.1">
    <property type="nucleotide sequence ID" value="NZ_VANS01000002.1"/>
</dbReference>
<dbReference type="AlphaFoldDB" id="A0A5S3PG45"/>
<keyword evidence="2" id="KW-1185">Reference proteome</keyword>
<evidence type="ECO:0000313" key="1">
    <source>
        <dbReference type="EMBL" id="TMM53044.1"/>
    </source>
</evidence>
<dbReference type="OrthoDB" id="5465390at2"/>
<dbReference type="EMBL" id="VANS01000002">
    <property type="protein sequence ID" value="TMM53044.1"/>
    <property type="molecule type" value="Genomic_DNA"/>
</dbReference>
<proteinExistence type="predicted"/>